<dbReference type="Pfam" id="PF13807">
    <property type="entry name" value="GNVR"/>
    <property type="match status" value="1"/>
</dbReference>
<comment type="subcellular location">
    <subcellularLocation>
        <location evidence="1">Cell inner membrane</location>
        <topology evidence="1">Multi-pass membrane protein</topology>
    </subcellularLocation>
</comment>
<gene>
    <name evidence="20" type="ORF">C5745_13400</name>
</gene>
<accession>A0A2S9J243</accession>
<name>A0A2S9J243_9SPHI</name>
<keyword evidence="13 16" id="KW-0472">Membrane</keyword>
<evidence type="ECO:0000256" key="7">
    <source>
        <dbReference type="ARBA" id="ARBA00022679"/>
    </source>
</evidence>
<dbReference type="InterPro" id="IPR050445">
    <property type="entry name" value="Bact_polysacc_biosynth/exp"/>
</dbReference>
<dbReference type="Pfam" id="PF13614">
    <property type="entry name" value="AAA_31"/>
    <property type="match status" value="1"/>
</dbReference>
<evidence type="ECO:0000256" key="5">
    <source>
        <dbReference type="ARBA" id="ARBA00022475"/>
    </source>
</evidence>
<evidence type="ECO:0000256" key="3">
    <source>
        <dbReference type="ARBA" id="ARBA00008883"/>
    </source>
</evidence>
<keyword evidence="10" id="KW-0418">Kinase</keyword>
<evidence type="ECO:0000313" key="20">
    <source>
        <dbReference type="EMBL" id="PRD46856.1"/>
    </source>
</evidence>
<evidence type="ECO:0000256" key="13">
    <source>
        <dbReference type="ARBA" id="ARBA00023136"/>
    </source>
</evidence>
<dbReference type="Gene3D" id="3.40.50.300">
    <property type="entry name" value="P-loop containing nucleotide triphosphate hydrolases"/>
    <property type="match status" value="1"/>
</dbReference>
<dbReference type="PANTHER" id="PTHR32309:SF13">
    <property type="entry name" value="FERRIC ENTEROBACTIN TRANSPORT PROTEIN FEPE"/>
    <property type="match status" value="1"/>
</dbReference>
<dbReference type="EC" id="2.7.10.2" evidence="4"/>
<dbReference type="CDD" id="cd05387">
    <property type="entry name" value="BY-kinase"/>
    <property type="match status" value="1"/>
</dbReference>
<evidence type="ECO:0000313" key="21">
    <source>
        <dbReference type="Proteomes" id="UP000239711"/>
    </source>
</evidence>
<dbReference type="EMBL" id="PVBQ01000010">
    <property type="protein sequence ID" value="PRD46856.1"/>
    <property type="molecule type" value="Genomic_DNA"/>
</dbReference>
<dbReference type="PANTHER" id="PTHR32309">
    <property type="entry name" value="TYROSINE-PROTEIN KINASE"/>
    <property type="match status" value="1"/>
</dbReference>
<evidence type="ECO:0000259" key="19">
    <source>
        <dbReference type="Pfam" id="PF13807"/>
    </source>
</evidence>
<dbReference type="Pfam" id="PF02706">
    <property type="entry name" value="Wzz"/>
    <property type="match status" value="1"/>
</dbReference>
<dbReference type="Proteomes" id="UP000239711">
    <property type="component" value="Unassembled WGS sequence"/>
</dbReference>
<evidence type="ECO:0000256" key="2">
    <source>
        <dbReference type="ARBA" id="ARBA00007316"/>
    </source>
</evidence>
<keyword evidence="14" id="KW-0829">Tyrosine-protein kinase</keyword>
<dbReference type="GO" id="GO:0005524">
    <property type="term" value="F:ATP binding"/>
    <property type="evidence" value="ECO:0007669"/>
    <property type="project" value="UniProtKB-KW"/>
</dbReference>
<dbReference type="InterPro" id="IPR025669">
    <property type="entry name" value="AAA_dom"/>
</dbReference>
<keyword evidence="12 16" id="KW-1133">Transmembrane helix</keyword>
<dbReference type="GO" id="GO:0005886">
    <property type="term" value="C:plasma membrane"/>
    <property type="evidence" value="ECO:0007669"/>
    <property type="project" value="UniProtKB-SubCell"/>
</dbReference>
<comment type="caution">
    <text evidence="20">The sequence shown here is derived from an EMBL/GenBank/DDBJ whole genome shotgun (WGS) entry which is preliminary data.</text>
</comment>
<evidence type="ECO:0000256" key="14">
    <source>
        <dbReference type="ARBA" id="ARBA00023137"/>
    </source>
</evidence>
<dbReference type="InterPro" id="IPR003856">
    <property type="entry name" value="LPS_length_determ_N"/>
</dbReference>
<organism evidence="20 21">
    <name type="scientific">Sphingobacterium haloxyli</name>
    <dbReference type="NCBI Taxonomy" id="2100533"/>
    <lineage>
        <taxon>Bacteria</taxon>
        <taxon>Pseudomonadati</taxon>
        <taxon>Bacteroidota</taxon>
        <taxon>Sphingobacteriia</taxon>
        <taxon>Sphingobacteriales</taxon>
        <taxon>Sphingobacteriaceae</taxon>
        <taxon>Sphingobacterium</taxon>
    </lineage>
</organism>
<keyword evidence="7" id="KW-0808">Transferase</keyword>
<evidence type="ECO:0000256" key="12">
    <source>
        <dbReference type="ARBA" id="ARBA00022989"/>
    </source>
</evidence>
<proteinExistence type="inferred from homology"/>
<evidence type="ECO:0000259" key="17">
    <source>
        <dbReference type="Pfam" id="PF02706"/>
    </source>
</evidence>
<protein>
    <recommendedName>
        <fullName evidence="4">non-specific protein-tyrosine kinase</fullName>
        <ecNumber evidence="4">2.7.10.2</ecNumber>
    </recommendedName>
</protein>
<evidence type="ECO:0000256" key="6">
    <source>
        <dbReference type="ARBA" id="ARBA00022519"/>
    </source>
</evidence>
<comment type="similarity">
    <text evidence="2">Belongs to the CpsD/CapB family.</text>
</comment>
<keyword evidence="9" id="KW-0547">Nucleotide-binding</keyword>
<keyword evidence="5" id="KW-1003">Cell membrane</keyword>
<evidence type="ECO:0000256" key="15">
    <source>
        <dbReference type="ARBA" id="ARBA00051245"/>
    </source>
</evidence>
<evidence type="ECO:0000256" key="16">
    <source>
        <dbReference type="SAM" id="Phobius"/>
    </source>
</evidence>
<evidence type="ECO:0000256" key="1">
    <source>
        <dbReference type="ARBA" id="ARBA00004429"/>
    </source>
</evidence>
<dbReference type="RefSeq" id="WP_105717520.1">
    <property type="nucleotide sequence ID" value="NZ_PVBQ01000010.1"/>
</dbReference>
<dbReference type="OrthoDB" id="9794577at2"/>
<keyword evidence="6" id="KW-0997">Cell inner membrane</keyword>
<dbReference type="InterPro" id="IPR005702">
    <property type="entry name" value="Wzc-like_C"/>
</dbReference>
<evidence type="ECO:0000256" key="9">
    <source>
        <dbReference type="ARBA" id="ARBA00022741"/>
    </source>
</evidence>
<evidence type="ECO:0000256" key="4">
    <source>
        <dbReference type="ARBA" id="ARBA00011903"/>
    </source>
</evidence>
<dbReference type="GO" id="GO:0004715">
    <property type="term" value="F:non-membrane spanning protein tyrosine kinase activity"/>
    <property type="evidence" value="ECO:0007669"/>
    <property type="project" value="UniProtKB-EC"/>
</dbReference>
<sequence>MSKRNIDWNDELDFEEKKSDNKELLRFVGRIISNWYWFVLCGAIGLTLAFIYLRYTVPSYKIYAKLLVSDDKKGGGMLGSSALGDLSSLMGTKNSVDNEVEVLKTADLMREMILEEKAYIGYFNKGRVHNVPVLSAPFEVELLSNPDSIVAVYAFEAQKRKDGKIELSNADTLFNVDFGKTFALSGVGLLRIVDLRTPPSTDSYGFRIAPLRSMAAAYSTQLSVAVTNKNVSTIDLTFEHQLPKRGEQLLETLIDKYVELNLHDKNVIADSTLAFINARLSTITGELAGVEDRISGYKRQNQLADISQQGRVLIESSADYTQKLAEVETQLAAVDAVASYLKDTQHPRVVPSAVIPQDIGFNALIQQYNELVLQRERLLLANTQDNPLVQNITSQIAGVRQDMIANVASTRRQLELARQSQQELANSVSSQINQVPTIERGYIDLARLQQIKQAQYIFLQEKWEETAIGRTANVSNSKVIDTPKAAREPFSPKRNMTYALGLVLGLVFPLGILYLKDLLNVRVQSVEDLDSRNSLPILGMIAHSDEKDQVVVSKTSRSPIAEQFRAMRTNLEFALNGGKRILFTSSMSGEGKSYVALNLAVSLALLDKKVLLMELDLRKPSVTAKLGLPAGKGFSHYIVRSEMQVEEILMPSGVHELVDLVQAGAIPPNPAELLIHPRAAELMEVLAQRYDYILMDAPPVGMVTDAQLLSRYADCCLYLVRQSYTYKEQIRLPNDLVATDKIKPIQLIINDIKARGGYYSNYGYGYGYGYGEYGKTTHKKWWHIGNKK</sequence>
<comment type="catalytic activity">
    <reaction evidence="15">
        <text>L-tyrosyl-[protein] + ATP = O-phospho-L-tyrosyl-[protein] + ADP + H(+)</text>
        <dbReference type="Rhea" id="RHEA:10596"/>
        <dbReference type="Rhea" id="RHEA-COMP:10136"/>
        <dbReference type="Rhea" id="RHEA-COMP:20101"/>
        <dbReference type="ChEBI" id="CHEBI:15378"/>
        <dbReference type="ChEBI" id="CHEBI:30616"/>
        <dbReference type="ChEBI" id="CHEBI:46858"/>
        <dbReference type="ChEBI" id="CHEBI:61978"/>
        <dbReference type="ChEBI" id="CHEBI:456216"/>
        <dbReference type="EC" id="2.7.10.2"/>
    </reaction>
</comment>
<dbReference type="AlphaFoldDB" id="A0A2S9J243"/>
<evidence type="ECO:0000256" key="10">
    <source>
        <dbReference type="ARBA" id="ARBA00022777"/>
    </source>
</evidence>
<keyword evidence="21" id="KW-1185">Reference proteome</keyword>
<reference evidence="20 21" key="1">
    <citation type="submission" date="2018-02" db="EMBL/GenBank/DDBJ databases">
        <title>The draft genome of Sphingobacterium sp. 5JN-11.</title>
        <authorList>
            <person name="Liu L."/>
            <person name="Li L."/>
            <person name="Liang L."/>
            <person name="Zhang X."/>
            <person name="Wang T."/>
        </authorList>
    </citation>
    <scope>NUCLEOTIDE SEQUENCE [LARGE SCALE GENOMIC DNA]</scope>
    <source>
        <strain evidence="20 21">5JN-11</strain>
    </source>
</reference>
<evidence type="ECO:0000256" key="11">
    <source>
        <dbReference type="ARBA" id="ARBA00022840"/>
    </source>
</evidence>
<comment type="similarity">
    <text evidence="3">Belongs to the etk/wzc family.</text>
</comment>
<keyword evidence="11" id="KW-0067">ATP-binding</keyword>
<evidence type="ECO:0000256" key="8">
    <source>
        <dbReference type="ARBA" id="ARBA00022692"/>
    </source>
</evidence>
<dbReference type="InterPro" id="IPR027417">
    <property type="entry name" value="P-loop_NTPase"/>
</dbReference>
<evidence type="ECO:0000259" key="18">
    <source>
        <dbReference type="Pfam" id="PF13614"/>
    </source>
</evidence>
<keyword evidence="8 16" id="KW-0812">Transmembrane</keyword>
<feature type="domain" description="Tyrosine-protein kinase G-rich" evidence="19">
    <location>
        <begin position="439"/>
        <end position="516"/>
    </location>
</feature>
<feature type="domain" description="Polysaccharide chain length determinant N-terminal" evidence="17">
    <location>
        <begin position="23"/>
        <end position="113"/>
    </location>
</feature>
<dbReference type="NCBIfam" id="TIGR01007">
    <property type="entry name" value="eps_fam"/>
    <property type="match status" value="1"/>
</dbReference>
<feature type="transmembrane region" description="Helical" evidence="16">
    <location>
        <begin position="35"/>
        <end position="55"/>
    </location>
</feature>
<dbReference type="InterPro" id="IPR032807">
    <property type="entry name" value="GNVR"/>
</dbReference>
<dbReference type="SUPFAM" id="SSF52540">
    <property type="entry name" value="P-loop containing nucleoside triphosphate hydrolases"/>
    <property type="match status" value="1"/>
</dbReference>
<feature type="domain" description="AAA" evidence="18">
    <location>
        <begin position="581"/>
        <end position="709"/>
    </location>
</feature>